<dbReference type="InterPro" id="IPR011010">
    <property type="entry name" value="DNA_brk_join_enz"/>
</dbReference>
<evidence type="ECO:0000313" key="4">
    <source>
        <dbReference type="Proteomes" id="UP000715781"/>
    </source>
</evidence>
<dbReference type="GO" id="GO:0006310">
    <property type="term" value="P:DNA recombination"/>
    <property type="evidence" value="ECO:0007669"/>
    <property type="project" value="UniProtKB-KW"/>
</dbReference>
<dbReference type="Proteomes" id="UP000715781">
    <property type="component" value="Unassembled WGS sequence"/>
</dbReference>
<gene>
    <name evidence="3" type="ORF">KME32_09420</name>
</gene>
<evidence type="ECO:0000256" key="1">
    <source>
        <dbReference type="ARBA" id="ARBA00023172"/>
    </source>
</evidence>
<keyword evidence="1" id="KW-0233">DNA recombination</keyword>
<reference evidence="3" key="2">
    <citation type="journal article" date="2022" name="Microbiol. Resour. Announc.">
        <title>Metagenome Sequencing to Explore Phylogenomics of Terrestrial Cyanobacteria.</title>
        <authorList>
            <person name="Ward R.D."/>
            <person name="Stajich J.E."/>
            <person name="Johansen J.R."/>
            <person name="Huntemann M."/>
            <person name="Clum A."/>
            <person name="Foster B."/>
            <person name="Foster B."/>
            <person name="Roux S."/>
            <person name="Palaniappan K."/>
            <person name="Varghese N."/>
            <person name="Mukherjee S."/>
            <person name="Reddy T.B.K."/>
            <person name="Daum C."/>
            <person name="Copeland A."/>
            <person name="Chen I.A."/>
            <person name="Ivanova N.N."/>
            <person name="Kyrpides N.C."/>
            <person name="Shapiro N."/>
            <person name="Eloe-Fadrosh E.A."/>
            <person name="Pietrasiak N."/>
        </authorList>
    </citation>
    <scope>NUCLEOTIDE SEQUENCE</scope>
    <source>
        <strain evidence="3">JT2-VF2</strain>
    </source>
</reference>
<name>A0A951UFD8_9NOST</name>
<evidence type="ECO:0000313" key="3">
    <source>
        <dbReference type="EMBL" id="MBW4561364.1"/>
    </source>
</evidence>
<reference evidence="3" key="1">
    <citation type="submission" date="2021-05" db="EMBL/GenBank/DDBJ databases">
        <authorList>
            <person name="Pietrasiak N."/>
            <person name="Ward R."/>
            <person name="Stajich J.E."/>
            <person name="Kurbessoian T."/>
        </authorList>
    </citation>
    <scope>NUCLEOTIDE SEQUENCE</scope>
    <source>
        <strain evidence="3">JT2-VF2</strain>
    </source>
</reference>
<accession>A0A951UFD8</accession>
<sequence length="480" mass="57012">MLPLEVLKEKIANSELGPKWLCLPFFERDIWSLEELSYTEEERKLAIQKNLYFKGFSLPWLKLLTKLTVLATFRQKRALDNIRHRITYLKQLDEFLMAKGYSHPEDLTNNILREYVAQRMTKARQQCIAYAVRLWSDEGWLKLTYTAFKIQKENPKLETIPEEVLYQIYKNFDLFPPQLERLFRLQLVLGCRIVEMIRMPRQCLKQEGDNWYLLRWIEKRKHWRFYQIHPLVAELVREQQKFLDVEFGANSQFDKLFCKVVISHHNNHGRFQSELVYESEIISKISIALWLKDFREEADLKDKHGNRFHLTTHHFRRTKASIMAYCDAEDEYIAAVLGHGSLDMLPHYRKRSLERLEKEANSKGYVDKYGQVSSFKPRKLRYEKLAEILKVSTPLGECHRPTMLGDCQSRYACLSCDHHRVTLEDKTKLEADYESLQQDLKQAKTVGQERRITEINRLIDLLKVRLKGLGKLQNLKVEAI</sequence>
<dbReference type="Pfam" id="PF00589">
    <property type="entry name" value="Phage_integrase"/>
    <property type="match status" value="1"/>
</dbReference>
<dbReference type="GO" id="GO:0003677">
    <property type="term" value="F:DNA binding"/>
    <property type="evidence" value="ECO:0007669"/>
    <property type="project" value="InterPro"/>
</dbReference>
<dbReference type="EMBL" id="JAHHHN010000004">
    <property type="protein sequence ID" value="MBW4561364.1"/>
    <property type="molecule type" value="Genomic_DNA"/>
</dbReference>
<organism evidence="3 4">
    <name type="scientific">Mojavia pulchra JT2-VF2</name>
    <dbReference type="NCBI Taxonomy" id="287848"/>
    <lineage>
        <taxon>Bacteria</taxon>
        <taxon>Bacillati</taxon>
        <taxon>Cyanobacteriota</taxon>
        <taxon>Cyanophyceae</taxon>
        <taxon>Nostocales</taxon>
        <taxon>Nostocaceae</taxon>
    </lineage>
</organism>
<evidence type="ECO:0000259" key="2">
    <source>
        <dbReference type="PROSITE" id="PS51898"/>
    </source>
</evidence>
<comment type="caution">
    <text evidence="3">The sequence shown here is derived from an EMBL/GenBank/DDBJ whole genome shotgun (WGS) entry which is preliminary data.</text>
</comment>
<protein>
    <submittedName>
        <fullName evidence="3">Site-specific integrase</fullName>
    </submittedName>
</protein>
<dbReference type="GO" id="GO:0015074">
    <property type="term" value="P:DNA integration"/>
    <property type="evidence" value="ECO:0007669"/>
    <property type="project" value="InterPro"/>
</dbReference>
<dbReference type="InterPro" id="IPR013762">
    <property type="entry name" value="Integrase-like_cat_sf"/>
</dbReference>
<dbReference type="AlphaFoldDB" id="A0A951UFD8"/>
<dbReference type="SUPFAM" id="SSF56349">
    <property type="entry name" value="DNA breaking-rejoining enzymes"/>
    <property type="match status" value="1"/>
</dbReference>
<proteinExistence type="predicted"/>
<dbReference type="InterPro" id="IPR002104">
    <property type="entry name" value="Integrase_catalytic"/>
</dbReference>
<dbReference type="Gene3D" id="1.10.443.10">
    <property type="entry name" value="Intergrase catalytic core"/>
    <property type="match status" value="1"/>
</dbReference>
<dbReference type="PROSITE" id="PS51898">
    <property type="entry name" value="TYR_RECOMBINASE"/>
    <property type="match status" value="1"/>
</dbReference>
<feature type="domain" description="Tyr recombinase" evidence="2">
    <location>
        <begin position="155"/>
        <end position="361"/>
    </location>
</feature>